<keyword evidence="2" id="KW-1185">Reference proteome</keyword>
<protein>
    <recommendedName>
        <fullName evidence="3">TrwC relaxase</fullName>
    </recommendedName>
</protein>
<comment type="caution">
    <text evidence="1">The sequence shown here is derived from an EMBL/GenBank/DDBJ whole genome shotgun (WGS) entry which is preliminary data.</text>
</comment>
<dbReference type="Proteomes" id="UP001550210">
    <property type="component" value="Unassembled WGS sequence"/>
</dbReference>
<dbReference type="RefSeq" id="WP_355392634.1">
    <property type="nucleotide sequence ID" value="NZ_JBEXPZ010000005.1"/>
</dbReference>
<proteinExistence type="predicted"/>
<reference evidence="1 2" key="1">
    <citation type="submission" date="2024-06" db="EMBL/GenBank/DDBJ databases">
        <title>The Natural Products Discovery Center: Release of the First 8490 Sequenced Strains for Exploring Actinobacteria Biosynthetic Diversity.</title>
        <authorList>
            <person name="Kalkreuter E."/>
            <person name="Kautsar S.A."/>
            <person name="Yang D."/>
            <person name="Bader C.D."/>
            <person name="Teijaro C.N."/>
            <person name="Fluegel L."/>
            <person name="Davis C.M."/>
            <person name="Simpson J.R."/>
            <person name="Lauterbach L."/>
            <person name="Steele A.D."/>
            <person name="Gui C."/>
            <person name="Meng S."/>
            <person name="Li G."/>
            <person name="Viehrig K."/>
            <person name="Ye F."/>
            <person name="Su P."/>
            <person name="Kiefer A.F."/>
            <person name="Nichols A."/>
            <person name="Cepeda A.J."/>
            <person name="Yan W."/>
            <person name="Fan B."/>
            <person name="Jiang Y."/>
            <person name="Adhikari A."/>
            <person name="Zheng C.-J."/>
            <person name="Schuster L."/>
            <person name="Cowan T.M."/>
            <person name="Smanski M.J."/>
            <person name="Chevrette M.G."/>
            <person name="De Carvalho L.P.S."/>
            <person name="Shen B."/>
        </authorList>
    </citation>
    <scope>NUCLEOTIDE SEQUENCE [LARGE SCALE GENOMIC DNA]</scope>
    <source>
        <strain evidence="1 2">NPDC006434</strain>
    </source>
</reference>
<dbReference type="EMBL" id="JBEXPZ010000005">
    <property type="protein sequence ID" value="MET9843943.1"/>
    <property type="molecule type" value="Genomic_DNA"/>
</dbReference>
<sequence>MKSYGSARMLSLFAMREAGGWALLGDASATDQAIVRAHRLYAKGPSDADPDWLEFYTPAELAGLEALTRADLDQHERAAAGAEQAVLRHGDQFARNRALCQADVAIQQAVRSRSLGAGPWDGWYVIAPVDACHSLHVRREWTVPGR</sequence>
<name>A0ABV2UQX5_9ACTN</name>
<evidence type="ECO:0008006" key="3">
    <source>
        <dbReference type="Google" id="ProtNLM"/>
    </source>
</evidence>
<organism evidence="1 2">
    <name type="scientific">Streptomyces ossamyceticus</name>
    <dbReference type="NCBI Taxonomy" id="249581"/>
    <lineage>
        <taxon>Bacteria</taxon>
        <taxon>Bacillati</taxon>
        <taxon>Actinomycetota</taxon>
        <taxon>Actinomycetes</taxon>
        <taxon>Kitasatosporales</taxon>
        <taxon>Streptomycetaceae</taxon>
        <taxon>Streptomyces</taxon>
    </lineage>
</organism>
<evidence type="ECO:0000313" key="2">
    <source>
        <dbReference type="Proteomes" id="UP001550210"/>
    </source>
</evidence>
<gene>
    <name evidence="1" type="ORF">ABZZ21_05045</name>
</gene>
<evidence type="ECO:0000313" key="1">
    <source>
        <dbReference type="EMBL" id="MET9843943.1"/>
    </source>
</evidence>
<accession>A0ABV2UQX5</accession>